<dbReference type="GO" id="GO:0003677">
    <property type="term" value="F:DNA binding"/>
    <property type="evidence" value="ECO:0007669"/>
    <property type="project" value="UniProtKB-KW"/>
</dbReference>
<keyword evidence="3" id="KW-0238">DNA-binding</keyword>
<gene>
    <name evidence="5" type="ORF">LCB40_10230</name>
</gene>
<evidence type="ECO:0000256" key="1">
    <source>
        <dbReference type="ARBA" id="ARBA00011046"/>
    </source>
</evidence>
<evidence type="ECO:0000256" key="3">
    <source>
        <dbReference type="ARBA" id="ARBA00023125"/>
    </source>
</evidence>
<accession>A0A916QIR6</accession>
<keyword evidence="2" id="KW-0805">Transcription regulation</keyword>
<dbReference type="EMBL" id="BMAY01000006">
    <property type="protein sequence ID" value="GFZ27143.1"/>
    <property type="molecule type" value="Genomic_DNA"/>
</dbReference>
<dbReference type="InterPro" id="IPR036390">
    <property type="entry name" value="WH_DNA-bd_sf"/>
</dbReference>
<organism evidence="5 6">
    <name type="scientific">Lactobacillus corticis</name>
    <dbReference type="NCBI Taxonomy" id="2201249"/>
    <lineage>
        <taxon>Bacteria</taxon>
        <taxon>Bacillati</taxon>
        <taxon>Bacillota</taxon>
        <taxon>Bacilli</taxon>
        <taxon>Lactobacillales</taxon>
        <taxon>Lactobacillaceae</taxon>
        <taxon>Lactobacillus</taxon>
    </lineage>
</organism>
<dbReference type="InterPro" id="IPR014071">
    <property type="entry name" value="Cu_transp_CopY/TcrY"/>
</dbReference>
<keyword evidence="6" id="KW-1185">Reference proteome</keyword>
<dbReference type="Pfam" id="PF03965">
    <property type="entry name" value="Penicillinase_R"/>
    <property type="match status" value="1"/>
</dbReference>
<evidence type="ECO:0000313" key="6">
    <source>
        <dbReference type="Proteomes" id="UP000677218"/>
    </source>
</evidence>
<proteinExistence type="inferred from homology"/>
<comment type="caution">
    <text evidence="5">The sequence shown here is derived from an EMBL/GenBank/DDBJ whole genome shotgun (WGS) entry which is preliminary data.</text>
</comment>
<evidence type="ECO:0000256" key="4">
    <source>
        <dbReference type="ARBA" id="ARBA00023163"/>
    </source>
</evidence>
<dbReference type="InterPro" id="IPR005650">
    <property type="entry name" value="BlaI_family"/>
</dbReference>
<keyword evidence="4" id="KW-0804">Transcription</keyword>
<reference evidence="5" key="1">
    <citation type="submission" date="2020-08" db="EMBL/GenBank/DDBJ databases">
        <title>Taxonomic study for Lactobacillus species isolated from hardwood bark.</title>
        <authorList>
            <person name="Tohno M."/>
            <person name="Tanizawa Y."/>
        </authorList>
    </citation>
    <scope>NUCLEOTIDE SEQUENCE</scope>
    <source>
        <strain evidence="5">B40</strain>
    </source>
</reference>
<comment type="similarity">
    <text evidence="1">Belongs to the BlaI transcriptional regulatory family.</text>
</comment>
<evidence type="ECO:0000313" key="5">
    <source>
        <dbReference type="EMBL" id="GFZ27143.1"/>
    </source>
</evidence>
<sequence>MEMSKTAAADQSKAVTAESITEAEWEVMRIVWTLGQTNAGKIIEQLQIKHHWSESTIKTLMRRLVNKGMLATQRDGHRFLYSATCSQAQTMLQVTDSLFNRMCDMHKGGLLIDLIKTTPLAKKDILALIDELEKRVETAPASVPCDCLADGKKDQC</sequence>
<protein>
    <submittedName>
        <fullName evidence="5">CopY/TcrY family copper transport repressor</fullName>
    </submittedName>
</protein>
<dbReference type="NCBIfam" id="TIGR02698">
    <property type="entry name" value="CopY_TcrY"/>
    <property type="match status" value="1"/>
</dbReference>
<dbReference type="InterPro" id="IPR036388">
    <property type="entry name" value="WH-like_DNA-bd_sf"/>
</dbReference>
<evidence type="ECO:0000256" key="2">
    <source>
        <dbReference type="ARBA" id="ARBA00023015"/>
    </source>
</evidence>
<name>A0A916QIR6_9LACO</name>
<dbReference type="AlphaFoldDB" id="A0A916QIR6"/>
<dbReference type="Proteomes" id="UP000677218">
    <property type="component" value="Unassembled WGS sequence"/>
</dbReference>
<dbReference type="PIRSF" id="PIRSF019455">
    <property type="entry name" value="CopR_AtkY"/>
    <property type="match status" value="1"/>
</dbReference>
<dbReference type="GO" id="GO:0045892">
    <property type="term" value="P:negative regulation of DNA-templated transcription"/>
    <property type="evidence" value="ECO:0007669"/>
    <property type="project" value="InterPro"/>
</dbReference>
<dbReference type="SUPFAM" id="SSF46785">
    <property type="entry name" value="Winged helix' DNA-binding domain"/>
    <property type="match status" value="1"/>
</dbReference>
<dbReference type="Gene3D" id="1.10.10.10">
    <property type="entry name" value="Winged helix-like DNA-binding domain superfamily/Winged helix DNA-binding domain"/>
    <property type="match status" value="1"/>
</dbReference>